<dbReference type="EMBL" id="CP016535">
    <property type="protein sequence ID" value="ANU12318.1"/>
    <property type="molecule type" value="Genomic_DNA"/>
</dbReference>
<accession>A0ABN4RPA9</accession>
<keyword evidence="1" id="KW-0812">Transmembrane</keyword>
<dbReference type="EMBL" id="CP016535">
    <property type="protein sequence ID" value="ANU12298.1"/>
    <property type="molecule type" value="Genomic_DNA"/>
</dbReference>
<evidence type="ECO:0000313" key="2">
    <source>
        <dbReference type="EMBL" id="ANU12298.1"/>
    </source>
</evidence>
<feature type="transmembrane region" description="Helical" evidence="1">
    <location>
        <begin position="60"/>
        <end position="82"/>
    </location>
</feature>
<name>A0ABN4RPA9_9BACL</name>
<evidence type="ECO:0000256" key="1">
    <source>
        <dbReference type="SAM" id="Phobius"/>
    </source>
</evidence>
<evidence type="ECO:0008006" key="5">
    <source>
        <dbReference type="Google" id="ProtNLM"/>
    </source>
</evidence>
<dbReference type="InterPro" id="IPR025434">
    <property type="entry name" value="YesK-like"/>
</dbReference>
<evidence type="ECO:0000313" key="3">
    <source>
        <dbReference type="EMBL" id="ANU12318.1"/>
    </source>
</evidence>
<geneLocation type="plasmid" evidence="3">
    <name>pPA05-1</name>
</geneLocation>
<proteinExistence type="predicted"/>
<dbReference type="Proteomes" id="UP000092661">
    <property type="component" value="Plasmid pPA05-1"/>
</dbReference>
<keyword evidence="1" id="KW-0472">Membrane</keyword>
<reference evidence="4" key="1">
    <citation type="submission" date="2016-07" db="EMBL/GenBank/DDBJ databases">
        <authorList>
            <person name="See-Too W.S."/>
        </authorList>
    </citation>
    <scope>NUCLEOTIDE SEQUENCE [LARGE SCALE GENOMIC DNA]</scope>
    <source>
        <strain evidence="4">DSM 14505</strain>
        <plasmid evidence="4">unnamed1</plasmid>
    </source>
</reference>
<evidence type="ECO:0000313" key="4">
    <source>
        <dbReference type="Proteomes" id="UP000092661"/>
    </source>
</evidence>
<geneLocation type="plasmid" evidence="4">
    <name>unnamed1</name>
</geneLocation>
<protein>
    <recommendedName>
        <fullName evidence="5">YesK-like protein</fullName>
    </recommendedName>
</protein>
<dbReference type="Pfam" id="PF14150">
    <property type="entry name" value="YesK"/>
    <property type="match status" value="1"/>
</dbReference>
<reference evidence="3" key="2">
    <citation type="submission" date="2016-10" db="EMBL/GenBank/DDBJ databases">
        <authorList>
            <person name="See-Too W.S."/>
        </authorList>
    </citation>
    <scope>NUCLEOTIDE SEQUENCE</scope>
    <source>
        <strain evidence="3">DSM 14505</strain>
        <plasmid evidence="3">pPA05-1</plasmid>
    </source>
</reference>
<feature type="transmembrane region" description="Helical" evidence="1">
    <location>
        <begin position="6"/>
        <end position="22"/>
    </location>
</feature>
<feature type="transmembrane region" description="Helical" evidence="1">
    <location>
        <begin position="29"/>
        <end position="48"/>
    </location>
</feature>
<sequence length="85" mass="9413">MDLIIIGTIISLFLVVFSWIFYKRNSPFQYIIPLVFAILSIIVIIWSLDIGGWDGMGLGVIGLVFLGASIIVLLIISVLNFIKAN</sequence>
<keyword evidence="3" id="KW-0614">Plasmid</keyword>
<organism evidence="3 4">
    <name type="scientific">Planococcus antarcticus DSM 14505</name>
    <dbReference type="NCBI Taxonomy" id="1185653"/>
    <lineage>
        <taxon>Bacteria</taxon>
        <taxon>Bacillati</taxon>
        <taxon>Bacillota</taxon>
        <taxon>Bacilli</taxon>
        <taxon>Bacillales</taxon>
        <taxon>Caryophanaceae</taxon>
        <taxon>Planococcus</taxon>
    </lineage>
</organism>
<dbReference type="RefSeq" id="WP_065537416.1">
    <property type="nucleotide sequence ID" value="NZ_CP016535.2"/>
</dbReference>
<keyword evidence="1" id="KW-1133">Transmembrane helix</keyword>
<keyword evidence="4" id="KW-1185">Reference proteome</keyword>
<gene>
    <name evidence="2" type="ORF">BBH88_18510</name>
    <name evidence="3" type="ORF">BBH88_18625</name>
</gene>